<dbReference type="EMBL" id="MN740950">
    <property type="protein sequence ID" value="QHU19432.1"/>
    <property type="molecule type" value="Genomic_DNA"/>
</dbReference>
<organism evidence="1">
    <name type="scientific">viral metagenome</name>
    <dbReference type="NCBI Taxonomy" id="1070528"/>
    <lineage>
        <taxon>unclassified sequences</taxon>
        <taxon>metagenomes</taxon>
        <taxon>organismal metagenomes</taxon>
    </lineage>
</organism>
<reference evidence="1" key="1">
    <citation type="journal article" date="2020" name="Nature">
        <title>Giant virus diversity and host interactions through global metagenomics.</title>
        <authorList>
            <person name="Schulz F."/>
            <person name="Roux S."/>
            <person name="Paez-Espino D."/>
            <person name="Jungbluth S."/>
            <person name="Walsh D.A."/>
            <person name="Denef V.J."/>
            <person name="McMahon K.D."/>
            <person name="Konstantinidis K.T."/>
            <person name="Eloe-Fadrosh E.A."/>
            <person name="Kyrpides N.C."/>
            <person name="Woyke T."/>
        </authorList>
    </citation>
    <scope>NUCLEOTIDE SEQUENCE</scope>
    <source>
        <strain evidence="1">GVMAG-S-3300013014-104</strain>
    </source>
</reference>
<dbReference type="AlphaFoldDB" id="A0A6C0KN38"/>
<accession>A0A6C0KN38</accession>
<name>A0A6C0KN38_9ZZZZ</name>
<proteinExistence type="predicted"/>
<protein>
    <submittedName>
        <fullName evidence="1">Uncharacterized protein</fullName>
    </submittedName>
</protein>
<sequence>MKKKVAILFFGLTRSLRNTYDNIKENIFDELTNNNYEYDTFIHTYLLDNPYINPWSGEKVIDYDNSSYEILNPRDFILQKQNLVEKNLRISQYYAKLGNWAGCANTLNMKAYLVRNMVLALHSKKKVIELFSKYKTDYDYVIITRPDQKYNTKLNIESFKLLNEQNIIIPLEHCYYGYNDRFCIALPNIALKYGLAFNCLKKYSKVKSIVSEVYMKDYLVNNNISVIFSNLKADLIRC</sequence>
<evidence type="ECO:0000313" key="1">
    <source>
        <dbReference type="EMBL" id="QHU19432.1"/>
    </source>
</evidence>